<feature type="region of interest" description="Disordered" evidence="4">
    <location>
        <begin position="61"/>
        <end position="83"/>
    </location>
</feature>
<protein>
    <recommendedName>
        <fullName evidence="5">CCT domain-containing protein</fullName>
    </recommendedName>
</protein>
<evidence type="ECO:0000256" key="4">
    <source>
        <dbReference type="SAM" id="MobiDB-lite"/>
    </source>
</evidence>
<evidence type="ECO:0000313" key="6">
    <source>
        <dbReference type="EMBL" id="WVZ55399.1"/>
    </source>
</evidence>
<dbReference type="PROSITE" id="PS51017">
    <property type="entry name" value="CCT"/>
    <property type="match status" value="1"/>
</dbReference>
<dbReference type="Pfam" id="PF06203">
    <property type="entry name" value="CCT"/>
    <property type="match status" value="1"/>
</dbReference>
<feature type="compositionally biased region" description="Low complexity" evidence="4">
    <location>
        <begin position="64"/>
        <end position="78"/>
    </location>
</feature>
<dbReference type="PANTHER" id="PTHR31319:SF111">
    <property type="entry name" value="CCT DOMAIN-CONTAINING PROTEIN"/>
    <property type="match status" value="1"/>
</dbReference>
<proteinExistence type="predicted"/>
<organism evidence="6 7">
    <name type="scientific">Paspalum notatum var. saurae</name>
    <dbReference type="NCBI Taxonomy" id="547442"/>
    <lineage>
        <taxon>Eukaryota</taxon>
        <taxon>Viridiplantae</taxon>
        <taxon>Streptophyta</taxon>
        <taxon>Embryophyta</taxon>
        <taxon>Tracheophyta</taxon>
        <taxon>Spermatophyta</taxon>
        <taxon>Magnoliopsida</taxon>
        <taxon>Liliopsida</taxon>
        <taxon>Poales</taxon>
        <taxon>Poaceae</taxon>
        <taxon>PACMAD clade</taxon>
        <taxon>Panicoideae</taxon>
        <taxon>Andropogonodae</taxon>
        <taxon>Paspaleae</taxon>
        <taxon>Paspalinae</taxon>
        <taxon>Paspalum</taxon>
    </lineage>
</organism>
<dbReference type="GO" id="GO:0003700">
    <property type="term" value="F:DNA-binding transcription factor activity"/>
    <property type="evidence" value="ECO:0007669"/>
    <property type="project" value="TreeGrafter"/>
</dbReference>
<keyword evidence="2 3" id="KW-0539">Nucleus</keyword>
<keyword evidence="7" id="KW-1185">Reference proteome</keyword>
<dbReference type="GO" id="GO:0009909">
    <property type="term" value="P:regulation of flower development"/>
    <property type="evidence" value="ECO:0007669"/>
    <property type="project" value="InterPro"/>
</dbReference>
<dbReference type="EMBL" id="CP144746">
    <property type="protein sequence ID" value="WVZ55399.1"/>
    <property type="molecule type" value="Genomic_DNA"/>
</dbReference>
<gene>
    <name evidence="6" type="ORF">U9M48_006062</name>
</gene>
<dbReference type="InterPro" id="IPR010402">
    <property type="entry name" value="CCT_domain"/>
</dbReference>
<name>A0AAQ3PYZ3_PASNO</name>
<dbReference type="GO" id="GO:0005634">
    <property type="term" value="C:nucleus"/>
    <property type="evidence" value="ECO:0007669"/>
    <property type="project" value="UniProtKB-SubCell"/>
</dbReference>
<evidence type="ECO:0000259" key="5">
    <source>
        <dbReference type="PROSITE" id="PS51017"/>
    </source>
</evidence>
<dbReference type="AlphaFoldDB" id="A0AAQ3PYZ3"/>
<evidence type="ECO:0000313" key="7">
    <source>
        <dbReference type="Proteomes" id="UP001341281"/>
    </source>
</evidence>
<accession>A0AAQ3PYZ3</accession>
<dbReference type="PANTHER" id="PTHR31319">
    <property type="entry name" value="ZINC FINGER PROTEIN CONSTANS-LIKE 4"/>
    <property type="match status" value="1"/>
</dbReference>
<dbReference type="Proteomes" id="UP001341281">
    <property type="component" value="Chromosome 02"/>
</dbReference>
<evidence type="ECO:0000256" key="2">
    <source>
        <dbReference type="ARBA" id="ARBA00023242"/>
    </source>
</evidence>
<reference evidence="6 7" key="1">
    <citation type="submission" date="2024-02" db="EMBL/GenBank/DDBJ databases">
        <title>High-quality chromosome-scale genome assembly of Pensacola bahiagrass (Paspalum notatum Flugge var. saurae).</title>
        <authorList>
            <person name="Vega J.M."/>
            <person name="Podio M."/>
            <person name="Orjuela J."/>
            <person name="Siena L.A."/>
            <person name="Pessino S.C."/>
            <person name="Combes M.C."/>
            <person name="Mariac C."/>
            <person name="Albertini E."/>
            <person name="Pupilli F."/>
            <person name="Ortiz J.P.A."/>
            <person name="Leblanc O."/>
        </authorList>
    </citation>
    <scope>NUCLEOTIDE SEQUENCE [LARGE SCALE GENOMIC DNA]</scope>
    <source>
        <strain evidence="6">R1</strain>
        <tissue evidence="6">Leaf</tissue>
    </source>
</reference>
<feature type="domain" description="CCT" evidence="5">
    <location>
        <begin position="304"/>
        <end position="346"/>
    </location>
</feature>
<evidence type="ECO:0000256" key="3">
    <source>
        <dbReference type="PROSITE-ProRule" id="PRU00357"/>
    </source>
</evidence>
<comment type="subcellular location">
    <subcellularLocation>
        <location evidence="1 3">Nucleus</location>
    </subcellularLocation>
</comment>
<evidence type="ECO:0000256" key="1">
    <source>
        <dbReference type="ARBA" id="ARBA00004123"/>
    </source>
</evidence>
<dbReference type="InterPro" id="IPR045281">
    <property type="entry name" value="CONSTANS-like"/>
</dbReference>
<sequence>MFREMMMVFEEEGAAGMAPMIAEGFCTTDISSPIAAHILDFCDDGLGDDLFAAVTTTSGPFPASSDDVSSSTTTTPPVCSYSDETPAAAATAYSPLPSFDSTLTALLEQEQHHGLDPDLLPPIESLSQVEYYPPVTEEASIDQFSQMELPETIAEQVPPMQISSSAPVLMPLPSDYDECFAAALAGGFMGLDGAMYQQTGAILPSCNAEAPQRGFFNSVSSNSMVMMGEYQKMMESEGLTRTYSDTDSMQGTFNANAEMQVGGNNQQLVNGCNGNPNPTTLPPTELSGLEDSTFKVVRLSPEERKEKIHRYIKKRNERNFSKKIKYACRKTLADSRPRVRGRFAKNDELCEAAQSSSQHHQHYEQTDGMKEDMLDTSDIIAHLSGLNSYSYKYKCTIDSWI</sequence>